<name>A0A8H6YX40_9AGAR</name>
<keyword evidence="2" id="KW-1185">Reference proteome</keyword>
<protein>
    <submittedName>
        <fullName evidence="1">Clp1-like protein</fullName>
    </submittedName>
</protein>
<organism evidence="1 2">
    <name type="scientific">Mycena sanguinolenta</name>
    <dbReference type="NCBI Taxonomy" id="230812"/>
    <lineage>
        <taxon>Eukaryota</taxon>
        <taxon>Fungi</taxon>
        <taxon>Dikarya</taxon>
        <taxon>Basidiomycota</taxon>
        <taxon>Agaricomycotina</taxon>
        <taxon>Agaricomycetes</taxon>
        <taxon>Agaricomycetidae</taxon>
        <taxon>Agaricales</taxon>
        <taxon>Marasmiineae</taxon>
        <taxon>Mycenaceae</taxon>
        <taxon>Mycena</taxon>
    </lineage>
</organism>
<evidence type="ECO:0000313" key="1">
    <source>
        <dbReference type="EMBL" id="KAF7366824.1"/>
    </source>
</evidence>
<dbReference type="EMBL" id="JACAZH010000006">
    <property type="protein sequence ID" value="KAF7366824.1"/>
    <property type="molecule type" value="Genomic_DNA"/>
</dbReference>
<accession>A0A8H6YX40</accession>
<reference evidence="1" key="1">
    <citation type="submission" date="2020-05" db="EMBL/GenBank/DDBJ databases">
        <title>Mycena genomes resolve the evolution of fungal bioluminescence.</title>
        <authorList>
            <person name="Tsai I.J."/>
        </authorList>
    </citation>
    <scope>NUCLEOTIDE SEQUENCE</scope>
    <source>
        <strain evidence="1">160909Yilan</strain>
    </source>
</reference>
<evidence type="ECO:0000313" key="2">
    <source>
        <dbReference type="Proteomes" id="UP000623467"/>
    </source>
</evidence>
<proteinExistence type="predicted"/>
<dbReference type="AlphaFoldDB" id="A0A8H6YX40"/>
<comment type="caution">
    <text evidence="1">The sequence shown here is derived from an EMBL/GenBank/DDBJ whole genome shotgun (WGS) entry which is preliminary data.</text>
</comment>
<gene>
    <name evidence="1" type="ORF">MSAN_00940700</name>
</gene>
<dbReference type="Proteomes" id="UP000623467">
    <property type="component" value="Unassembled WGS sequence"/>
</dbReference>
<dbReference type="OrthoDB" id="2523383at2759"/>
<sequence length="306" mass="33579">MSMDPHSIVSESTFLPTIELPRTLERPPATSDSISRLGLDAIAPELVDVPLPYIHHQIALQTERMLVGLRDLPLPRALPRLRLQEFLPIAEADLPSHDGEPPIYPTHVLAVSLPSESILTGTSTYASEQDAMLTLVPIHGIVFAANCASQILRPVPQPEPTTDKGDADPLILPVCPVCLPSVDALLVLRTYMYTKRVDALFADSIPLFDDNDDHELPAHKTADLKSESPPSSADTRALHLATRLARRPGFTLTHILKCASGVLDVWKTAWCIGLEVQHHTEFWDTVDLAWEVMILTLNLVGAENSS</sequence>